<keyword evidence="7" id="KW-1185">Reference proteome</keyword>
<reference evidence="6" key="1">
    <citation type="submission" date="2022-08" db="EMBL/GenBank/DDBJ databases">
        <title>A Global Phylogenomic Analysis of the Shiitake Genus Lentinula.</title>
        <authorList>
            <consortium name="DOE Joint Genome Institute"/>
            <person name="Sierra-Patev S."/>
            <person name="Min B."/>
            <person name="Naranjo-Ortiz M."/>
            <person name="Looney B."/>
            <person name="Konkel Z."/>
            <person name="Slot J.C."/>
            <person name="Sakamoto Y."/>
            <person name="Steenwyk J.L."/>
            <person name="Rokas A."/>
            <person name="Carro J."/>
            <person name="Camarero S."/>
            <person name="Ferreira P."/>
            <person name="Molpeceres G."/>
            <person name="Ruiz-Duenas F.J."/>
            <person name="Serrano A."/>
            <person name="Henrissat B."/>
            <person name="Drula E."/>
            <person name="Hughes K.W."/>
            <person name="Mata J.L."/>
            <person name="Ishikawa N.K."/>
            <person name="Vargas-Isla R."/>
            <person name="Ushijima S."/>
            <person name="Smith C.A."/>
            <person name="Ahrendt S."/>
            <person name="Andreopoulos W."/>
            <person name="He G."/>
            <person name="Labutti K."/>
            <person name="Lipzen A."/>
            <person name="Ng V."/>
            <person name="Riley R."/>
            <person name="Sandor L."/>
            <person name="Barry K."/>
            <person name="Martinez A.T."/>
            <person name="Xiao Y."/>
            <person name="Gibbons J.G."/>
            <person name="Terashima K."/>
            <person name="Grigoriev I.V."/>
            <person name="Hibbett D.S."/>
        </authorList>
    </citation>
    <scope>NUCLEOTIDE SEQUENCE</scope>
    <source>
        <strain evidence="6">JLM2183</strain>
    </source>
</reference>
<evidence type="ECO:0000256" key="1">
    <source>
        <dbReference type="ARBA" id="ARBA00008056"/>
    </source>
</evidence>
<feature type="domain" description="Fe2OG dioxygenase" evidence="5">
    <location>
        <begin position="314"/>
        <end position="420"/>
    </location>
</feature>
<protein>
    <recommendedName>
        <fullName evidence="5">Fe2OG dioxygenase domain-containing protein</fullName>
    </recommendedName>
</protein>
<dbReference type="GO" id="GO:0016491">
    <property type="term" value="F:oxidoreductase activity"/>
    <property type="evidence" value="ECO:0007669"/>
    <property type="project" value="UniProtKB-KW"/>
</dbReference>
<dbReference type="OrthoDB" id="288590at2759"/>
<gene>
    <name evidence="6" type="ORF">J3R30DRAFT_3459112</name>
</gene>
<dbReference type="SUPFAM" id="SSF51197">
    <property type="entry name" value="Clavaminate synthase-like"/>
    <property type="match status" value="1"/>
</dbReference>
<comment type="similarity">
    <text evidence="1">Belongs to the iron/ascorbate-dependent oxidoreductase family.</text>
</comment>
<dbReference type="Pfam" id="PF14226">
    <property type="entry name" value="DIOX_N"/>
    <property type="match status" value="1"/>
</dbReference>
<sequence>MNSISPLNRWSVISFAYGSGHTAPAFLKASTIIPHTLSHVSSRLNIFSRHHLYIFTQFCELLWNESLFDSHRSSSACAVPTPVRRSYLMYAWLYGTISQTYLFKTFRLHKSVYSFMMSTTVTTTVTPTHYSFIPTLDYTQSQRPGPERDAFLASLRDILINIGFLYLSNHSVSMDAVNKVIAYAPKFFELRQEIKDSVDFTRSPAFLGYFNVGGQRVVHARSGTEGPSPISETREQFTFAADRDPKLADGCPEWAKQDGTGLWPPEEVIPGFKTALVDYYEQVENLSYNFASLIAESLGLDPAAFEQWFDKDRKKMQPRVKLMRYPPPTDPSNPKETGIDSHEDRGFLTFLLQASTVAGLEVRNISGEWLPCPPVDGTFVVNLGRALEKVTRGVCMATSHRVISPPGPEVRYSVPFFSNVSMYVRLADADPQFPEEVWDMYKARQQKLDRPVEWAYSNIDKQLAGLTRLTYKVKNHPEMGMQYHPVFFKEVFPSGPPPKVFKVKVVAA</sequence>
<accession>A0A9W9AGV7</accession>
<organism evidence="6 7">
    <name type="scientific">Lentinula aciculospora</name>
    <dbReference type="NCBI Taxonomy" id="153920"/>
    <lineage>
        <taxon>Eukaryota</taxon>
        <taxon>Fungi</taxon>
        <taxon>Dikarya</taxon>
        <taxon>Basidiomycota</taxon>
        <taxon>Agaricomycotina</taxon>
        <taxon>Agaricomycetes</taxon>
        <taxon>Agaricomycetidae</taxon>
        <taxon>Agaricales</taxon>
        <taxon>Marasmiineae</taxon>
        <taxon>Omphalotaceae</taxon>
        <taxon>Lentinula</taxon>
    </lineage>
</organism>
<evidence type="ECO:0000256" key="2">
    <source>
        <dbReference type="ARBA" id="ARBA00022723"/>
    </source>
</evidence>
<dbReference type="InterPro" id="IPR026992">
    <property type="entry name" value="DIOX_N"/>
</dbReference>
<dbReference type="InterPro" id="IPR027443">
    <property type="entry name" value="IPNS-like_sf"/>
</dbReference>
<dbReference type="PANTHER" id="PTHR10209:SF885">
    <property type="entry name" value="2OG-FE(II) OXYGENASE FAMILY, PUTATIVE (AFU_ORTHOLOGUE AFUA_2G00750)-RELATED"/>
    <property type="match status" value="1"/>
</dbReference>
<evidence type="ECO:0000259" key="5">
    <source>
        <dbReference type="PROSITE" id="PS51471"/>
    </source>
</evidence>
<dbReference type="AlphaFoldDB" id="A0A9W9AGV7"/>
<evidence type="ECO:0000256" key="4">
    <source>
        <dbReference type="ARBA" id="ARBA00023004"/>
    </source>
</evidence>
<keyword evidence="2" id="KW-0479">Metal-binding</keyword>
<dbReference type="EMBL" id="JAOTPV010000005">
    <property type="protein sequence ID" value="KAJ4482403.1"/>
    <property type="molecule type" value="Genomic_DNA"/>
</dbReference>
<dbReference type="PROSITE" id="PS51471">
    <property type="entry name" value="FE2OG_OXY"/>
    <property type="match status" value="1"/>
</dbReference>
<dbReference type="Gene3D" id="2.60.120.330">
    <property type="entry name" value="B-lactam Antibiotic, Isopenicillin N Synthase, Chain"/>
    <property type="match status" value="1"/>
</dbReference>
<keyword evidence="4" id="KW-0408">Iron</keyword>
<keyword evidence="3" id="KW-0560">Oxidoreductase</keyword>
<dbReference type="GO" id="GO:0046872">
    <property type="term" value="F:metal ion binding"/>
    <property type="evidence" value="ECO:0007669"/>
    <property type="project" value="UniProtKB-KW"/>
</dbReference>
<evidence type="ECO:0000313" key="6">
    <source>
        <dbReference type="EMBL" id="KAJ4482403.1"/>
    </source>
</evidence>
<dbReference type="Pfam" id="PF03171">
    <property type="entry name" value="2OG-FeII_Oxy"/>
    <property type="match status" value="1"/>
</dbReference>
<dbReference type="PANTHER" id="PTHR10209">
    <property type="entry name" value="OXIDOREDUCTASE, 2OG-FE II OXYGENASE FAMILY PROTEIN"/>
    <property type="match status" value="1"/>
</dbReference>
<evidence type="ECO:0000313" key="7">
    <source>
        <dbReference type="Proteomes" id="UP001150266"/>
    </source>
</evidence>
<evidence type="ECO:0000256" key="3">
    <source>
        <dbReference type="ARBA" id="ARBA00023002"/>
    </source>
</evidence>
<dbReference type="InterPro" id="IPR005123">
    <property type="entry name" value="Oxoglu/Fe-dep_dioxygenase_dom"/>
</dbReference>
<name>A0A9W9AGV7_9AGAR</name>
<proteinExistence type="inferred from homology"/>
<comment type="caution">
    <text evidence="6">The sequence shown here is derived from an EMBL/GenBank/DDBJ whole genome shotgun (WGS) entry which is preliminary data.</text>
</comment>
<dbReference type="InterPro" id="IPR044861">
    <property type="entry name" value="IPNS-like_FE2OG_OXY"/>
</dbReference>
<dbReference type="Proteomes" id="UP001150266">
    <property type="component" value="Unassembled WGS sequence"/>
</dbReference>